<dbReference type="Gene3D" id="3.40.50.1820">
    <property type="entry name" value="alpha/beta hydrolase"/>
    <property type="match status" value="1"/>
</dbReference>
<dbReference type="UniPathway" id="UPA01057">
    <property type="reaction ID" value="UER00900"/>
</dbReference>
<feature type="domain" description="AB hydrolase-1" evidence="4">
    <location>
        <begin position="20"/>
        <end position="249"/>
    </location>
</feature>
<proteinExistence type="inferred from homology"/>
<dbReference type="GO" id="GO:0070205">
    <property type="term" value="F:2-succinyl-6-hydroxy-2,4-cyclohexadiene-1-carboxylate synthase activity"/>
    <property type="evidence" value="ECO:0007669"/>
    <property type="project" value="UniProtKB-UniRule"/>
</dbReference>
<evidence type="ECO:0000256" key="2">
    <source>
        <dbReference type="ARBA" id="ARBA00023239"/>
    </source>
</evidence>
<evidence type="ECO:0000313" key="5">
    <source>
        <dbReference type="EMBL" id="SER99586.1"/>
    </source>
</evidence>
<name>A0A1H9TQX6_9BACI</name>
<comment type="pathway">
    <text evidence="3">Quinol/quinone metabolism; 1,4-dihydroxy-2-naphthoate biosynthesis; 1,4-dihydroxy-2-naphthoate from chorismate: step 3/7.</text>
</comment>
<evidence type="ECO:0000313" key="6">
    <source>
        <dbReference type="Proteomes" id="UP000199687"/>
    </source>
</evidence>
<evidence type="ECO:0000256" key="3">
    <source>
        <dbReference type="HAMAP-Rule" id="MF_01660"/>
    </source>
</evidence>
<dbReference type="GO" id="GO:0009234">
    <property type="term" value="P:menaquinone biosynthetic process"/>
    <property type="evidence" value="ECO:0007669"/>
    <property type="project" value="UniProtKB-UniRule"/>
</dbReference>
<keyword evidence="2 3" id="KW-0456">Lyase</keyword>
<dbReference type="Pfam" id="PF00561">
    <property type="entry name" value="Abhydrolase_1"/>
    <property type="match status" value="1"/>
</dbReference>
<gene>
    <name evidence="3" type="primary">menH</name>
    <name evidence="5" type="ORF">SAMN04487944_114132</name>
</gene>
<keyword evidence="6" id="KW-1185">Reference proteome</keyword>
<comment type="similarity">
    <text evidence="3">Belongs to the AB hydrolase superfamily. MenH family.</text>
</comment>
<protein>
    <recommendedName>
        <fullName evidence="3">Putative 2-succinyl-6-hydroxy-2,4-cyclohexadiene-1-carboxylate synthase</fullName>
        <shortName evidence="3">SHCHC synthase</shortName>
        <ecNumber evidence="3">4.2.99.20</ecNumber>
    </recommendedName>
</protein>
<dbReference type="InterPro" id="IPR000073">
    <property type="entry name" value="AB_hydrolase_1"/>
</dbReference>
<organism evidence="5 6">
    <name type="scientific">Gracilibacillus ureilyticus</name>
    <dbReference type="NCBI Taxonomy" id="531814"/>
    <lineage>
        <taxon>Bacteria</taxon>
        <taxon>Bacillati</taxon>
        <taxon>Bacillota</taxon>
        <taxon>Bacilli</taxon>
        <taxon>Bacillales</taxon>
        <taxon>Bacillaceae</taxon>
        <taxon>Gracilibacillus</taxon>
    </lineage>
</organism>
<evidence type="ECO:0000259" key="4">
    <source>
        <dbReference type="Pfam" id="PF00561"/>
    </source>
</evidence>
<dbReference type="PANTHER" id="PTHR42916">
    <property type="entry name" value="2-SUCCINYL-5-ENOLPYRUVYL-6-HYDROXY-3-CYCLOHEXENE-1-CARBOXYLATE SYNTHASE"/>
    <property type="match status" value="1"/>
</dbReference>
<comment type="subunit">
    <text evidence="3">Monomer.</text>
</comment>
<dbReference type="EC" id="4.2.99.20" evidence="3"/>
<comment type="function">
    <text evidence="3">Catalyzes a proton abstraction reaction that results in 2,5-elimination of pyruvate from 2-succinyl-5-enolpyruvyl-6-hydroxy-3-cyclohexene-1-carboxylate (SEPHCHC) and the formation of 2-succinyl-6-hydroxy-2,4-cyclohexadiene-1-carboxylate (SHCHC).</text>
</comment>
<comment type="pathway">
    <text evidence="3">Quinol/quinone metabolism; menaquinone biosynthesis.</text>
</comment>
<dbReference type="UniPathway" id="UPA00079"/>
<keyword evidence="1 3" id="KW-0474">Menaquinone biosynthesis</keyword>
<reference evidence="5 6" key="1">
    <citation type="submission" date="2016-10" db="EMBL/GenBank/DDBJ databases">
        <authorList>
            <person name="de Groot N.N."/>
        </authorList>
    </citation>
    <scope>NUCLEOTIDE SEQUENCE [LARGE SCALE GENOMIC DNA]</scope>
    <source>
        <strain evidence="5 6">CGMCC 1.7727</strain>
    </source>
</reference>
<comment type="catalytic activity">
    <reaction evidence="3">
        <text>5-enolpyruvoyl-6-hydroxy-2-succinyl-cyclohex-3-ene-1-carboxylate = (1R,6R)-6-hydroxy-2-succinyl-cyclohexa-2,4-diene-1-carboxylate + pyruvate</text>
        <dbReference type="Rhea" id="RHEA:25597"/>
        <dbReference type="ChEBI" id="CHEBI:15361"/>
        <dbReference type="ChEBI" id="CHEBI:58689"/>
        <dbReference type="ChEBI" id="CHEBI:58818"/>
        <dbReference type="EC" id="4.2.99.20"/>
    </reaction>
</comment>
<dbReference type="PANTHER" id="PTHR42916:SF1">
    <property type="entry name" value="PROTEIN PHYLLO, CHLOROPLASTIC"/>
    <property type="match status" value="1"/>
</dbReference>
<dbReference type="EMBL" id="FOGL01000014">
    <property type="protein sequence ID" value="SER99586.1"/>
    <property type="molecule type" value="Genomic_DNA"/>
</dbReference>
<dbReference type="AlphaFoldDB" id="A0A1H9TQX6"/>
<dbReference type="SUPFAM" id="SSF53474">
    <property type="entry name" value="alpha/beta-Hydrolases"/>
    <property type="match status" value="1"/>
</dbReference>
<dbReference type="HAMAP" id="MF_01660">
    <property type="entry name" value="MenH"/>
    <property type="match status" value="1"/>
</dbReference>
<dbReference type="InterPro" id="IPR029058">
    <property type="entry name" value="AB_hydrolase_fold"/>
</dbReference>
<sequence>MYFNVGKNKYWVEIFGCGDPVVLLHGFTGSTHTWYSIRDQLAEKNQVILLDLPGHGKTQARVTSIETCCNELADIFKQMNLTTIHLLGYSMGGRTALTFAILYPGFVESLILESATPGINDEFEKMKRIKSDQKLAQFLLENTLEDFINKWEKIPLFHTQQTLPESVKLKIRKERFSHSKEGLANSLQVMGTGVMPSWWESLKQLRCKVCIIVGEKDKKFVQIGQHMNQILMNNDFYVIKNSGHAIHVEQEEIFGTIVNEFISRRRNN</sequence>
<dbReference type="InterPro" id="IPR022485">
    <property type="entry name" value="SHCHC_synthase_MenH"/>
</dbReference>
<dbReference type="OrthoDB" id="9808398at2"/>
<dbReference type="PRINTS" id="PR00111">
    <property type="entry name" value="ABHYDROLASE"/>
</dbReference>
<dbReference type="RefSeq" id="WP_089742123.1">
    <property type="nucleotide sequence ID" value="NZ_FOGL01000014.1"/>
</dbReference>
<dbReference type="NCBIfam" id="TIGR03695">
    <property type="entry name" value="menH_SHCHC"/>
    <property type="match status" value="1"/>
</dbReference>
<dbReference type="Proteomes" id="UP000199687">
    <property type="component" value="Unassembled WGS sequence"/>
</dbReference>
<dbReference type="STRING" id="531814.SAMN04487944_114132"/>
<evidence type="ECO:0000256" key="1">
    <source>
        <dbReference type="ARBA" id="ARBA00022428"/>
    </source>
</evidence>
<accession>A0A1H9TQX6</accession>